<dbReference type="OrthoDB" id="4349922at2"/>
<dbReference type="Proteomes" id="UP000199533">
    <property type="component" value="Unassembled WGS sequence"/>
</dbReference>
<organism evidence="2 3">
    <name type="scientific">Nitrosomonas aestuarii</name>
    <dbReference type="NCBI Taxonomy" id="52441"/>
    <lineage>
        <taxon>Bacteria</taxon>
        <taxon>Pseudomonadati</taxon>
        <taxon>Pseudomonadota</taxon>
        <taxon>Betaproteobacteria</taxon>
        <taxon>Nitrosomonadales</taxon>
        <taxon>Nitrosomonadaceae</taxon>
        <taxon>Nitrosomonas</taxon>
    </lineage>
</organism>
<keyword evidence="2" id="KW-0808">Transferase</keyword>
<dbReference type="SUPFAM" id="SSF55729">
    <property type="entry name" value="Acyl-CoA N-acyltransferases (Nat)"/>
    <property type="match status" value="1"/>
</dbReference>
<protein>
    <submittedName>
        <fullName evidence="2">Acetyltransferase (GNAT) domain-containing protein</fullName>
    </submittedName>
</protein>
<evidence type="ECO:0000313" key="2">
    <source>
        <dbReference type="EMBL" id="SFK71048.1"/>
    </source>
</evidence>
<dbReference type="InterPro" id="IPR016181">
    <property type="entry name" value="Acyl_CoA_acyltransferase"/>
</dbReference>
<proteinExistence type="predicted"/>
<dbReference type="Gene3D" id="3.40.630.30">
    <property type="match status" value="1"/>
</dbReference>
<evidence type="ECO:0000313" key="3">
    <source>
        <dbReference type="Proteomes" id="UP000199533"/>
    </source>
</evidence>
<evidence type="ECO:0000259" key="1">
    <source>
        <dbReference type="Pfam" id="PF13480"/>
    </source>
</evidence>
<feature type="domain" description="BioF2-like acetyltransferase" evidence="1">
    <location>
        <begin position="190"/>
        <end position="329"/>
    </location>
</feature>
<reference evidence="3" key="1">
    <citation type="submission" date="2016-10" db="EMBL/GenBank/DDBJ databases">
        <authorList>
            <person name="Varghese N."/>
            <person name="Submissions S."/>
        </authorList>
    </citation>
    <scope>NUCLEOTIDE SEQUENCE [LARGE SCALE GENOMIC DNA]</scope>
    <source>
        <strain evidence="3">Nm69</strain>
    </source>
</reference>
<dbReference type="Pfam" id="PF13480">
    <property type="entry name" value="Acetyltransf_6"/>
    <property type="match status" value="1"/>
</dbReference>
<dbReference type="STRING" id="52441.SAMN05216302_101320"/>
<name>A0A1I4BQG3_9PROT</name>
<keyword evidence="3" id="KW-1185">Reference proteome</keyword>
<dbReference type="EMBL" id="FOSP01000013">
    <property type="protein sequence ID" value="SFK71048.1"/>
    <property type="molecule type" value="Genomic_DNA"/>
</dbReference>
<dbReference type="GO" id="GO:0016740">
    <property type="term" value="F:transferase activity"/>
    <property type="evidence" value="ECO:0007669"/>
    <property type="project" value="UniProtKB-KW"/>
</dbReference>
<dbReference type="AlphaFoldDB" id="A0A1I4BQG3"/>
<accession>A0A1I4BQG3</accession>
<dbReference type="InterPro" id="IPR038740">
    <property type="entry name" value="BioF2-like_GNAT_dom"/>
</dbReference>
<dbReference type="RefSeq" id="WP_090699507.1">
    <property type="nucleotide sequence ID" value="NZ_FOSP01000013.1"/>
</dbReference>
<sequence length="381" mass="44269">MKFVSYTHFTELPPRYDSFFERQKQISLYLTRYWFENLLDTSFATTDQCRIFVVEDDENCQALLMLVAREPASQNGSVYARWNLKEGSLASLTNFQSSYYAPLTADLSEADLAAASRCLAHGIAVEFKSCYFIDLNLMDPQSRIYESLAVAFETEGFRTYRYFYKGNWFENLNALTFADYLSSRDKSSQKALKNFQRKLRKFTKEDRMSVKIMTGENDLPQILDAYRVIYDLSWKESDFYPKFAEGLLVACAYQKSLRFCLVNVDGKPAALEFAVVCGSRAIMIRTAYVGDFQKLSVGSIAILTMIEHLINVDHVRSIDFGVDDDAYKEIWVQNRRERWGLTFIRPEGLKGRIVMLKLGFRKLDHWMRNIIKSFVRRKPSN</sequence>
<gene>
    <name evidence="2" type="ORF">SAMN05216302_101320</name>
</gene>